<organism evidence="2 3">
    <name type="scientific">Sporisorium reilianum f. sp. reilianum</name>
    <dbReference type="NCBI Taxonomy" id="72559"/>
    <lineage>
        <taxon>Eukaryota</taxon>
        <taxon>Fungi</taxon>
        <taxon>Dikarya</taxon>
        <taxon>Basidiomycota</taxon>
        <taxon>Ustilaginomycotina</taxon>
        <taxon>Ustilaginomycetes</taxon>
        <taxon>Ustilaginales</taxon>
        <taxon>Ustilaginaceae</taxon>
        <taxon>Sporisorium</taxon>
    </lineage>
</organism>
<protein>
    <submittedName>
        <fullName evidence="2">Uncharacterized protein</fullName>
    </submittedName>
</protein>
<evidence type="ECO:0000256" key="1">
    <source>
        <dbReference type="SAM" id="MobiDB-lite"/>
    </source>
</evidence>
<gene>
    <name evidence="2" type="ORF">SRS1_25007</name>
</gene>
<sequence>MTQNKLKRKQYRSSSVRTTLGMNRCQKRQLSMGTSCGGHWQVCGTCDGGCAKTRSWFDVPCMEAPLAIADVRTRSATSVQTIRRDGGTQCPRQNLLNTRTGLQDSKRSADPGLAPSRVPPVGTAGTKRSERG</sequence>
<evidence type="ECO:0000313" key="2">
    <source>
        <dbReference type="EMBL" id="SJX64374.1"/>
    </source>
</evidence>
<accession>A0A2N8UHD1</accession>
<dbReference type="Proteomes" id="UP000239563">
    <property type="component" value="Chromosome XII"/>
</dbReference>
<evidence type="ECO:0000313" key="3">
    <source>
        <dbReference type="Proteomes" id="UP000239563"/>
    </source>
</evidence>
<proteinExistence type="predicted"/>
<dbReference type="EMBL" id="LT795065">
    <property type="protein sequence ID" value="SJX64374.1"/>
    <property type="molecule type" value="Genomic_DNA"/>
</dbReference>
<dbReference type="AlphaFoldDB" id="A0A2N8UHD1"/>
<reference evidence="2 3" key="1">
    <citation type="submission" date="2017-02" db="EMBL/GenBank/DDBJ databases">
        <authorList>
            <person name="Peterson S.W."/>
        </authorList>
    </citation>
    <scope>NUCLEOTIDE SEQUENCE [LARGE SCALE GENOMIC DNA]</scope>
    <source>
        <strain evidence="2 3">SRS1_H2-8</strain>
    </source>
</reference>
<feature type="region of interest" description="Disordered" evidence="1">
    <location>
        <begin position="80"/>
        <end position="132"/>
    </location>
</feature>
<name>A0A2N8UHD1_9BASI</name>
<feature type="compositionally biased region" description="Polar residues" evidence="1">
    <location>
        <begin position="90"/>
        <end position="103"/>
    </location>
</feature>